<dbReference type="Gene3D" id="1.25.40.10">
    <property type="entry name" value="Tetratricopeptide repeat domain"/>
    <property type="match status" value="1"/>
</dbReference>
<comment type="caution">
    <text evidence="4">The sequence shown here is derived from an EMBL/GenBank/DDBJ whole genome shotgun (WGS) entry which is preliminary data.</text>
</comment>
<dbReference type="SUPFAM" id="SSF52540">
    <property type="entry name" value="P-loop containing nucleoside triphosphate hydrolases"/>
    <property type="match status" value="1"/>
</dbReference>
<organism evidence="4 5">
    <name type="scientific">Streptomyces lanatus</name>
    <dbReference type="NCBI Taxonomy" id="66900"/>
    <lineage>
        <taxon>Bacteria</taxon>
        <taxon>Bacillati</taxon>
        <taxon>Actinomycetota</taxon>
        <taxon>Actinomycetes</taxon>
        <taxon>Kitasatosporales</taxon>
        <taxon>Streptomycetaceae</taxon>
        <taxon>Streptomyces</taxon>
    </lineage>
</organism>
<dbReference type="PROSITE" id="PS50043">
    <property type="entry name" value="HTH_LUXR_2"/>
    <property type="match status" value="1"/>
</dbReference>
<keyword evidence="1" id="KW-0547">Nucleotide-binding</keyword>
<evidence type="ECO:0000259" key="3">
    <source>
        <dbReference type="PROSITE" id="PS50043"/>
    </source>
</evidence>
<gene>
    <name evidence="4" type="ORF">ABT384_26480</name>
</gene>
<dbReference type="RefSeq" id="WP_229912105.1">
    <property type="nucleotide sequence ID" value="NZ_BNBM01000013.1"/>
</dbReference>
<evidence type="ECO:0000256" key="2">
    <source>
        <dbReference type="ARBA" id="ARBA00022840"/>
    </source>
</evidence>
<dbReference type="Pfam" id="PF13191">
    <property type="entry name" value="AAA_16"/>
    <property type="match status" value="1"/>
</dbReference>
<dbReference type="Proteomes" id="UP001486207">
    <property type="component" value="Unassembled WGS sequence"/>
</dbReference>
<name>A0ABV1XX47_9ACTN</name>
<dbReference type="PROSITE" id="PS00622">
    <property type="entry name" value="HTH_LUXR_1"/>
    <property type="match status" value="1"/>
</dbReference>
<dbReference type="Pfam" id="PF00196">
    <property type="entry name" value="GerE"/>
    <property type="match status" value="1"/>
</dbReference>
<dbReference type="InterPro" id="IPR027417">
    <property type="entry name" value="P-loop_NTPase"/>
</dbReference>
<dbReference type="InterPro" id="IPR041664">
    <property type="entry name" value="AAA_16"/>
</dbReference>
<dbReference type="InterPro" id="IPR000792">
    <property type="entry name" value="Tscrpt_reg_LuxR_C"/>
</dbReference>
<dbReference type="SUPFAM" id="SSF46894">
    <property type="entry name" value="C-terminal effector domain of the bipartite response regulators"/>
    <property type="match status" value="1"/>
</dbReference>
<accession>A0ABV1XX47</accession>
<dbReference type="Gene3D" id="1.10.10.10">
    <property type="entry name" value="Winged helix-like DNA-binding domain superfamily/Winged helix DNA-binding domain"/>
    <property type="match status" value="1"/>
</dbReference>
<dbReference type="EMBL" id="JBEPFB010000013">
    <property type="protein sequence ID" value="MER7376182.1"/>
    <property type="molecule type" value="Genomic_DNA"/>
</dbReference>
<dbReference type="PANTHER" id="PTHR16305:SF35">
    <property type="entry name" value="TRANSCRIPTIONAL ACTIVATOR DOMAIN"/>
    <property type="match status" value="1"/>
</dbReference>
<dbReference type="CDD" id="cd06170">
    <property type="entry name" value="LuxR_C_like"/>
    <property type="match status" value="1"/>
</dbReference>
<dbReference type="SUPFAM" id="SSF48452">
    <property type="entry name" value="TPR-like"/>
    <property type="match status" value="2"/>
</dbReference>
<protein>
    <submittedName>
        <fullName evidence="4">AAA family ATPase</fullName>
    </submittedName>
</protein>
<dbReference type="InterPro" id="IPR016032">
    <property type="entry name" value="Sig_transdc_resp-reg_C-effctor"/>
</dbReference>
<dbReference type="InterPro" id="IPR011990">
    <property type="entry name" value="TPR-like_helical_dom_sf"/>
</dbReference>
<evidence type="ECO:0000313" key="4">
    <source>
        <dbReference type="EMBL" id="MER7376182.1"/>
    </source>
</evidence>
<dbReference type="SMART" id="SM00421">
    <property type="entry name" value="HTH_LUXR"/>
    <property type="match status" value="1"/>
</dbReference>
<proteinExistence type="predicted"/>
<evidence type="ECO:0000256" key="1">
    <source>
        <dbReference type="ARBA" id="ARBA00022741"/>
    </source>
</evidence>
<keyword evidence="2" id="KW-0067">ATP-binding</keyword>
<dbReference type="PANTHER" id="PTHR16305">
    <property type="entry name" value="TESTICULAR SOLUBLE ADENYLYL CYCLASE"/>
    <property type="match status" value="1"/>
</dbReference>
<sequence length="954" mass="101577">MALSPGLKADDEPTLVGRDLELTLIHEHLHGTDGGNAVLLRGPAGIGKTRLMTATLDEPGTDARVLTVKCQESGGAAYEAVRGLFAPLGLTADDPARHPLLGGGAVAAGSAALALPALTTDGAPDGAPDGGPVDAYGVMHGLYWLTNSLAAERPLILAVDDLQWCDEASLRWLAFLLRRAEGLPVALLLTLRTEVEHAHPDVLDEMTDSASCLTVDVEPLTDDAVHDMLAAALPVTPDACFVARCMELTGGTPFLVQLVLRELRERGPDAGLDADALRDGLGHGAVARFHLDRLGPERLAVATALAVLESDDIESVAALAGTTPGPAAGAVDALCAAGLLRPDSLAYRHDLMRQAVLDATPAEERLALRERAARLLNDSGCPSDQVAVQLMHLPEVPEPWMVTVLRSAALGAEQRGAPATAGQYLSRALRHDLDDIELLSASARVLAHSDHPTALSRLEHALSLVTDPRLRCRLVQQYVITSLGAQNSLRAFELVGETLPLAESELGDSPDEQALRTLMEAMALVSGLDEKSTVRRVSERFRDHVPPPGETAEERMLLGMLCALGTLEGRPAAGLVPAAERVLRFGDFSLGGWGALGASLTLYLADVIEPVESVLTALLEHAQNRGQAWNSALVSTTRAQVHMWAGNIAQALADAQLAFDLVHRDLRVKSAVGPHCTLADVLVRRGDAVRAQEVLDLIRRPRVDQFALESHTYMMSRARTRAALGDPEGALGHLLRCGDSLAEAGIGNPVLAPWWYDAAQLLAELGRHGEGLDVVDRVAPAVRRWGTPRARGMLAVARGVLTTCDTGIDELTEATRLLDGTPGRLEHAHAEYLLGRRLLERGDAESARERLRRAIDIAVLCGDRLLIDRAVPALGAAGGRLRRGTGSPTDALSGSERQVAERAAGGATNREIAEALFLTQRTVEFHLTSVYRKLGIRGRRELAAVLAAERGPAR</sequence>
<evidence type="ECO:0000313" key="5">
    <source>
        <dbReference type="Proteomes" id="UP001486207"/>
    </source>
</evidence>
<reference evidence="4 5" key="1">
    <citation type="submission" date="2024-06" db="EMBL/GenBank/DDBJ databases">
        <title>The Natural Products Discovery Center: Release of the First 8490 Sequenced Strains for Exploring Actinobacteria Biosynthetic Diversity.</title>
        <authorList>
            <person name="Kalkreuter E."/>
            <person name="Kautsar S.A."/>
            <person name="Yang D."/>
            <person name="Bader C.D."/>
            <person name="Teijaro C.N."/>
            <person name="Fluegel L."/>
            <person name="Davis C.M."/>
            <person name="Simpson J.R."/>
            <person name="Lauterbach L."/>
            <person name="Steele A.D."/>
            <person name="Gui C."/>
            <person name="Meng S."/>
            <person name="Li G."/>
            <person name="Viehrig K."/>
            <person name="Ye F."/>
            <person name="Su P."/>
            <person name="Kiefer A.F."/>
            <person name="Nichols A."/>
            <person name="Cepeda A.J."/>
            <person name="Yan W."/>
            <person name="Fan B."/>
            <person name="Jiang Y."/>
            <person name="Adhikari A."/>
            <person name="Zheng C.-J."/>
            <person name="Schuster L."/>
            <person name="Cowan T.M."/>
            <person name="Smanski M.J."/>
            <person name="Chevrette M.G."/>
            <person name="De Carvalho L.P.S."/>
            <person name="Shen B."/>
        </authorList>
    </citation>
    <scope>NUCLEOTIDE SEQUENCE [LARGE SCALE GENOMIC DNA]</scope>
    <source>
        <strain evidence="4 5">NPDC000155</strain>
    </source>
</reference>
<keyword evidence="5" id="KW-1185">Reference proteome</keyword>
<dbReference type="InterPro" id="IPR036388">
    <property type="entry name" value="WH-like_DNA-bd_sf"/>
</dbReference>
<dbReference type="PRINTS" id="PR00038">
    <property type="entry name" value="HTHLUXR"/>
</dbReference>
<feature type="domain" description="HTH luxR-type" evidence="3">
    <location>
        <begin position="885"/>
        <end position="950"/>
    </location>
</feature>